<protein>
    <recommendedName>
        <fullName evidence="6">O-GlcNAc transferase C-terminal domain-containing protein</fullName>
    </recommendedName>
</protein>
<dbReference type="GO" id="GO:0016757">
    <property type="term" value="F:glycosyltransferase activity"/>
    <property type="evidence" value="ECO:0007669"/>
    <property type="project" value="UniProtKB-KW"/>
</dbReference>
<dbReference type="Pfam" id="PF13844">
    <property type="entry name" value="Glyco_transf_41"/>
    <property type="match status" value="1"/>
</dbReference>
<proteinExistence type="predicted"/>
<gene>
    <name evidence="7" type="ORF">OMM_09306</name>
</gene>
<dbReference type="PANTHER" id="PTHR44835">
    <property type="entry name" value="UDP-N-ACETYLGLUCOSAMINE--PEPTIDE N-ACETYLGLUCOSAMINYLTRANSFERASE SPINDLY-RELATED"/>
    <property type="match status" value="1"/>
</dbReference>
<evidence type="ECO:0000256" key="3">
    <source>
        <dbReference type="ARBA" id="ARBA00022679"/>
    </source>
</evidence>
<dbReference type="Proteomes" id="UP000189670">
    <property type="component" value="Unassembled WGS sequence"/>
</dbReference>
<evidence type="ECO:0000256" key="4">
    <source>
        <dbReference type="ARBA" id="ARBA00022737"/>
    </source>
</evidence>
<feature type="domain" description="O-GlcNAc transferase C-terminal" evidence="6">
    <location>
        <begin position="2"/>
        <end position="76"/>
    </location>
</feature>
<sequence>MGIPVIGLMGQSHVSRVTYSILSALGFSDLVGHDDIEYIQKAIQLAANYTLMRFLNNHLRTMMQQSILTDVAAFTRRFEHLLIQSVETNRL</sequence>
<evidence type="ECO:0000256" key="1">
    <source>
        <dbReference type="ARBA" id="ARBA00004922"/>
    </source>
</evidence>
<reference evidence="8" key="1">
    <citation type="submission" date="2012-11" db="EMBL/GenBank/DDBJ databases">
        <authorList>
            <person name="Lucero-Rivera Y.E."/>
            <person name="Tovar-Ramirez D."/>
        </authorList>
    </citation>
    <scope>NUCLEOTIDE SEQUENCE [LARGE SCALE GENOMIC DNA]</scope>
    <source>
        <strain evidence="8">Araruama</strain>
    </source>
</reference>
<evidence type="ECO:0000259" key="6">
    <source>
        <dbReference type="Pfam" id="PF13844"/>
    </source>
</evidence>
<comment type="pathway">
    <text evidence="1">Protein modification; protein glycosylation.</text>
</comment>
<dbReference type="InterPro" id="IPR029489">
    <property type="entry name" value="OGT/SEC/SPY_C"/>
</dbReference>
<organism evidence="7 8">
    <name type="scientific">Candidatus Magnetoglobus multicellularis str. Araruama</name>
    <dbReference type="NCBI Taxonomy" id="890399"/>
    <lineage>
        <taxon>Bacteria</taxon>
        <taxon>Pseudomonadati</taxon>
        <taxon>Thermodesulfobacteriota</taxon>
        <taxon>Desulfobacteria</taxon>
        <taxon>Desulfobacterales</taxon>
        <taxon>Desulfobacteraceae</taxon>
        <taxon>Candidatus Magnetoglobus</taxon>
    </lineage>
</organism>
<comment type="caution">
    <text evidence="7">The sequence shown here is derived from an EMBL/GenBank/DDBJ whole genome shotgun (WGS) entry which is preliminary data.</text>
</comment>
<dbReference type="Gene3D" id="3.40.50.2000">
    <property type="entry name" value="Glycogen Phosphorylase B"/>
    <property type="match status" value="1"/>
</dbReference>
<dbReference type="PANTHER" id="PTHR44835:SF1">
    <property type="entry name" value="PROTEIN O-GLCNAC TRANSFERASE"/>
    <property type="match status" value="1"/>
</dbReference>
<dbReference type="AlphaFoldDB" id="A0A1V1P4F5"/>
<evidence type="ECO:0000256" key="5">
    <source>
        <dbReference type="ARBA" id="ARBA00022803"/>
    </source>
</evidence>
<name>A0A1V1P4F5_9BACT</name>
<evidence type="ECO:0000256" key="2">
    <source>
        <dbReference type="ARBA" id="ARBA00022676"/>
    </source>
</evidence>
<keyword evidence="4" id="KW-0677">Repeat</keyword>
<evidence type="ECO:0000313" key="7">
    <source>
        <dbReference type="EMBL" id="ETR69782.1"/>
    </source>
</evidence>
<keyword evidence="3" id="KW-0808">Transferase</keyword>
<accession>A0A1V1P4F5</accession>
<evidence type="ECO:0000313" key="8">
    <source>
        <dbReference type="Proteomes" id="UP000189670"/>
    </source>
</evidence>
<dbReference type="EMBL" id="ATBP01000561">
    <property type="protein sequence ID" value="ETR69782.1"/>
    <property type="molecule type" value="Genomic_DNA"/>
</dbReference>
<keyword evidence="2" id="KW-0328">Glycosyltransferase</keyword>
<keyword evidence="5" id="KW-0802">TPR repeat</keyword>
<dbReference type="InterPro" id="IPR051939">
    <property type="entry name" value="Glycosyltr_41/O-GlcNAc_trsf"/>
</dbReference>